<proteinExistence type="predicted"/>
<reference evidence="1 2" key="1">
    <citation type="submission" date="2018-06" db="EMBL/GenBank/DDBJ databases">
        <title>Comparative genomics of Brasilonema spp. strains.</title>
        <authorList>
            <person name="Alvarenga D.O."/>
            <person name="Fiore M.F."/>
            <person name="Varani A.M."/>
        </authorList>
    </citation>
    <scope>NUCLEOTIDE SEQUENCE [LARGE SCALE GENOMIC DNA]</scope>
    <source>
        <strain evidence="1 2">SPC951</strain>
    </source>
</reference>
<gene>
    <name evidence="1" type="ORF">DP116_23835</name>
</gene>
<name>A0ABX1PCW2_9CYAN</name>
<dbReference type="SUPFAM" id="SSF55331">
    <property type="entry name" value="Tautomerase/MIF"/>
    <property type="match status" value="1"/>
</dbReference>
<evidence type="ECO:0000313" key="1">
    <source>
        <dbReference type="EMBL" id="NMG22317.1"/>
    </source>
</evidence>
<keyword evidence="2" id="KW-1185">Reference proteome</keyword>
<dbReference type="Gene3D" id="3.30.429.10">
    <property type="entry name" value="Macrophage Migration Inhibitory Factor"/>
    <property type="match status" value="1"/>
</dbReference>
<organism evidence="1 2">
    <name type="scientific">Brasilonema bromeliae SPC951</name>
    <dbReference type="NCBI Taxonomy" id="385972"/>
    <lineage>
        <taxon>Bacteria</taxon>
        <taxon>Bacillati</taxon>
        <taxon>Cyanobacteriota</taxon>
        <taxon>Cyanophyceae</taxon>
        <taxon>Nostocales</taxon>
        <taxon>Scytonemataceae</taxon>
        <taxon>Brasilonema</taxon>
        <taxon>Bromeliae group (in: Brasilonema)</taxon>
    </lineage>
</organism>
<protein>
    <submittedName>
        <fullName evidence="1">4-oxalocrotonate tautomerase</fullName>
    </submittedName>
</protein>
<dbReference type="Proteomes" id="UP000718564">
    <property type="component" value="Unassembled WGS sequence"/>
</dbReference>
<accession>A0ABX1PCW2</accession>
<sequence length="51" mass="5867">MSHVTVQVAECHSIRLKRKLAQAVTHALVSTLNTKPEWVTVHVDKFEREKN</sequence>
<dbReference type="EMBL" id="QMEB01000245">
    <property type="protein sequence ID" value="NMG22317.1"/>
    <property type="molecule type" value="Genomic_DNA"/>
</dbReference>
<dbReference type="InterPro" id="IPR014347">
    <property type="entry name" value="Tautomerase/MIF_sf"/>
</dbReference>
<evidence type="ECO:0000313" key="2">
    <source>
        <dbReference type="Proteomes" id="UP000718564"/>
    </source>
</evidence>
<comment type="caution">
    <text evidence="1">The sequence shown here is derived from an EMBL/GenBank/DDBJ whole genome shotgun (WGS) entry which is preliminary data.</text>
</comment>